<dbReference type="RefSeq" id="WP_048081939.1">
    <property type="nucleotide sequence ID" value="NZ_JAPVER010000020.1"/>
</dbReference>
<dbReference type="EMBL" id="JAPVES010000024">
    <property type="protein sequence ID" value="MCZ3371242.1"/>
    <property type="molecule type" value="Genomic_DNA"/>
</dbReference>
<accession>A0A9E4ZYG7</accession>
<keyword evidence="3" id="KW-1185">Reference proteome</keyword>
<reference evidence="2" key="1">
    <citation type="submission" date="2022-12" db="EMBL/GenBank/DDBJ databases">
        <title>Reclassification of two methanogenic archaea species isolated from the Kolyma lowland permafrost.</title>
        <authorList>
            <person name="Trubitsyn V.E."/>
            <person name="Rivkina E.M."/>
            <person name="Shcherbakova V.A."/>
        </authorList>
    </citation>
    <scope>NUCLEOTIDE SEQUENCE</scope>
    <source>
        <strain evidence="1">M2</strain>
        <strain evidence="2">MK4</strain>
    </source>
</reference>
<dbReference type="AlphaFoldDB" id="A0A9E4ZYG7"/>
<sequence length="175" mass="18656">MKLEMILKFLILFAAIMLFIFPTSAEGSLTSSQTVSVTIPETTAVSANYGNSSTIFIGPISPGTNKITIKNVYFANPSNVDTEIWIKASGDLTGTSTASTISLSNLKYIIPGLGSAGELTDQYTKACVLKKPKQGSSNSEMGVDLQLKIPYGTTPDTYTTTIYFTSLKCNSDAPV</sequence>
<evidence type="ECO:0000313" key="3">
    <source>
        <dbReference type="Proteomes" id="UP001068021"/>
    </source>
</evidence>
<comment type="caution">
    <text evidence="2">The sequence shown here is derived from an EMBL/GenBank/DDBJ whole genome shotgun (WGS) entry which is preliminary data.</text>
</comment>
<gene>
    <name evidence="2" type="ORF">O3H35_01175</name>
    <name evidence="1" type="ORF">O3H54_07760</name>
</gene>
<dbReference type="Proteomes" id="UP001074446">
    <property type="component" value="Unassembled WGS sequence"/>
</dbReference>
<evidence type="ECO:0000313" key="2">
    <source>
        <dbReference type="EMBL" id="MCZ3371242.1"/>
    </source>
</evidence>
<dbReference type="EMBL" id="JAPVER010000020">
    <property type="protein sequence ID" value="MCZ3365778.1"/>
    <property type="molecule type" value="Genomic_DNA"/>
</dbReference>
<name>A0A9E4ZYG7_9EURY</name>
<evidence type="ECO:0000313" key="1">
    <source>
        <dbReference type="EMBL" id="MCZ3365778.1"/>
    </source>
</evidence>
<dbReference type="Proteomes" id="UP001068021">
    <property type="component" value="Unassembled WGS sequence"/>
</dbReference>
<organism evidence="2">
    <name type="scientific">Methanobacterium veterum</name>
    <dbReference type="NCBI Taxonomy" id="408577"/>
    <lineage>
        <taxon>Archaea</taxon>
        <taxon>Methanobacteriati</taxon>
        <taxon>Methanobacteriota</taxon>
        <taxon>Methanomada group</taxon>
        <taxon>Methanobacteria</taxon>
        <taxon>Methanobacteriales</taxon>
        <taxon>Methanobacteriaceae</taxon>
        <taxon>Methanobacterium</taxon>
    </lineage>
</organism>
<protein>
    <submittedName>
        <fullName evidence="2">Uncharacterized protein</fullName>
    </submittedName>
</protein>
<proteinExistence type="predicted"/>